<protein>
    <submittedName>
        <fullName evidence="2">Divalent-cation tolerance protein CutA</fullName>
    </submittedName>
</protein>
<sequence>MILVYITNPTKKWAEKIAKVLLKKRLIVCSNIFEIESFYWRRRKIEKAEEFVLIGKTIEKKYKKIKKEVEKIHPYEVPCVLKIKAEANKGYLNWLKSEIK</sequence>
<reference evidence="3" key="1">
    <citation type="submission" date="2017-09" db="EMBL/GenBank/DDBJ databases">
        <title>Depth-based differentiation of microbial function through sediment-hosted aquifers and enrichment of novel symbionts in the deep terrestrial subsurface.</title>
        <authorList>
            <person name="Probst A.J."/>
            <person name="Ladd B."/>
            <person name="Jarett J.K."/>
            <person name="Geller-Mcgrath D.E."/>
            <person name="Sieber C.M.K."/>
            <person name="Emerson J.B."/>
            <person name="Anantharaman K."/>
            <person name="Thomas B.C."/>
            <person name="Malmstrom R."/>
            <person name="Stieglmeier M."/>
            <person name="Klingl A."/>
            <person name="Woyke T."/>
            <person name="Ryan C.M."/>
            <person name="Banfield J.F."/>
        </authorList>
    </citation>
    <scope>NUCLEOTIDE SEQUENCE [LARGE SCALE GENOMIC DNA]</scope>
</reference>
<name>A0A2M8DNG7_9BACT</name>
<accession>A0A2M8DNG7</accession>
<dbReference type="GO" id="GO:0005507">
    <property type="term" value="F:copper ion binding"/>
    <property type="evidence" value="ECO:0007669"/>
    <property type="project" value="TreeGrafter"/>
</dbReference>
<dbReference type="PANTHER" id="PTHR23419:SF8">
    <property type="entry name" value="FI09726P"/>
    <property type="match status" value="1"/>
</dbReference>
<dbReference type="GO" id="GO:0010038">
    <property type="term" value="P:response to metal ion"/>
    <property type="evidence" value="ECO:0007669"/>
    <property type="project" value="InterPro"/>
</dbReference>
<dbReference type="Pfam" id="PF03091">
    <property type="entry name" value="CutA1"/>
    <property type="match status" value="1"/>
</dbReference>
<evidence type="ECO:0000256" key="1">
    <source>
        <dbReference type="ARBA" id="ARBA00010169"/>
    </source>
</evidence>
<evidence type="ECO:0000313" key="3">
    <source>
        <dbReference type="Proteomes" id="UP000228875"/>
    </source>
</evidence>
<dbReference type="InterPro" id="IPR011322">
    <property type="entry name" value="N-reg_PII-like_a/b"/>
</dbReference>
<dbReference type="InterPro" id="IPR015867">
    <property type="entry name" value="N-reg_PII/ATP_PRibTrfase_C"/>
</dbReference>
<gene>
    <name evidence="2" type="ORF">CO077_00655</name>
</gene>
<evidence type="ECO:0000313" key="2">
    <source>
        <dbReference type="EMBL" id="PJB99640.1"/>
    </source>
</evidence>
<proteinExistence type="inferred from homology"/>
<dbReference type="PANTHER" id="PTHR23419">
    <property type="entry name" value="DIVALENT CATION TOLERANCE CUTA-RELATED"/>
    <property type="match status" value="1"/>
</dbReference>
<organism evidence="2 3">
    <name type="scientific">Candidatus Nealsonbacteria bacterium CG_4_9_14_0_8_um_filter_35_12</name>
    <dbReference type="NCBI Taxonomy" id="1974692"/>
    <lineage>
        <taxon>Bacteria</taxon>
        <taxon>Candidatus Nealsoniibacteriota</taxon>
    </lineage>
</organism>
<dbReference type="AlphaFoldDB" id="A0A2M8DNG7"/>
<dbReference type="SUPFAM" id="SSF54913">
    <property type="entry name" value="GlnB-like"/>
    <property type="match status" value="1"/>
</dbReference>
<comment type="similarity">
    <text evidence="1">Belongs to the CutA family.</text>
</comment>
<dbReference type="Gene3D" id="3.30.70.120">
    <property type="match status" value="1"/>
</dbReference>
<dbReference type="InterPro" id="IPR004323">
    <property type="entry name" value="Ion_tolerance_CutA"/>
</dbReference>
<dbReference type="EMBL" id="PFTB01000015">
    <property type="protein sequence ID" value="PJB99640.1"/>
    <property type="molecule type" value="Genomic_DNA"/>
</dbReference>
<dbReference type="Proteomes" id="UP000228875">
    <property type="component" value="Unassembled WGS sequence"/>
</dbReference>
<comment type="caution">
    <text evidence="2">The sequence shown here is derived from an EMBL/GenBank/DDBJ whole genome shotgun (WGS) entry which is preliminary data.</text>
</comment>